<reference evidence="2" key="1">
    <citation type="submission" date="2017-07" db="EMBL/GenBank/DDBJ databases">
        <title>Comparative genome mining reveals phylogenetic distribution patterns of secondary metabolites in Amycolatopsis.</title>
        <authorList>
            <person name="Adamek M."/>
            <person name="Alanjary M."/>
            <person name="Sales-Ortells H."/>
            <person name="Goodfellow M."/>
            <person name="Bull A.T."/>
            <person name="Kalinowski J."/>
            <person name="Ziemert N."/>
        </authorList>
    </citation>
    <scope>NUCLEOTIDE SEQUENCE [LARGE SCALE GENOMIC DNA]</scope>
    <source>
        <strain evidence="2">H5</strain>
    </source>
</reference>
<dbReference type="EMBL" id="NMUL01000038">
    <property type="protein sequence ID" value="OXM63052.1"/>
    <property type="molecule type" value="Genomic_DNA"/>
</dbReference>
<name>A0A229SW36_9PSEU</name>
<dbReference type="AlphaFoldDB" id="A0A229SW36"/>
<sequence length="253" mass="27190">MSTALSAVAAERTAGHPFPRRLAEALGGNGSRPGLAELEAAAEYLRADRGAFAAWLRDLAADPAAVAEIAKRSYWHPNGFAKIVLHTGAEPEFRVRLHVWPQSETPSRGESNPHSHRWEFASHVLAGTGMHMVEFTETAEGGKPFRRYRYGADPANPAALTAEGEVRLKRRAVPHVQGGDVYACGTSIVHTVRPIDGGLTATVVVQGPRRTPTTVVYCAPGESDDQPNFDLTEADFGELVSEVLSSLDRAVSS</sequence>
<organism evidence="1 2">
    <name type="scientific">Amycolatopsis vastitatis</name>
    <dbReference type="NCBI Taxonomy" id="1905142"/>
    <lineage>
        <taxon>Bacteria</taxon>
        <taxon>Bacillati</taxon>
        <taxon>Actinomycetota</taxon>
        <taxon>Actinomycetes</taxon>
        <taxon>Pseudonocardiales</taxon>
        <taxon>Pseudonocardiaceae</taxon>
        <taxon>Amycolatopsis</taxon>
    </lineage>
</organism>
<comment type="caution">
    <text evidence="1">The sequence shown here is derived from an EMBL/GenBank/DDBJ whole genome shotgun (WGS) entry which is preliminary data.</text>
</comment>
<accession>A0A229SW36</accession>
<keyword evidence="2" id="KW-1185">Reference proteome</keyword>
<evidence type="ECO:0000313" key="2">
    <source>
        <dbReference type="Proteomes" id="UP000215199"/>
    </source>
</evidence>
<dbReference type="InterPro" id="IPR011051">
    <property type="entry name" value="RmlC_Cupin_sf"/>
</dbReference>
<dbReference type="SUPFAM" id="SSF51182">
    <property type="entry name" value="RmlC-like cupins"/>
    <property type="match status" value="1"/>
</dbReference>
<proteinExistence type="predicted"/>
<dbReference type="Proteomes" id="UP000215199">
    <property type="component" value="Unassembled WGS sequence"/>
</dbReference>
<evidence type="ECO:0000313" key="1">
    <source>
        <dbReference type="EMBL" id="OXM63052.1"/>
    </source>
</evidence>
<dbReference type="OrthoDB" id="2596042at2"/>
<protein>
    <recommendedName>
        <fullName evidence="3">Cysteine dioxygenase</fullName>
    </recommendedName>
</protein>
<gene>
    <name evidence="1" type="ORF">CF165_32315</name>
</gene>
<dbReference type="RefSeq" id="WP_093951360.1">
    <property type="nucleotide sequence ID" value="NZ_NMUL01000038.1"/>
</dbReference>
<evidence type="ECO:0008006" key="3">
    <source>
        <dbReference type="Google" id="ProtNLM"/>
    </source>
</evidence>